<gene>
    <name evidence="8" type="ORF">OKIOD_LOCUS5422</name>
</gene>
<feature type="transmembrane region" description="Helical" evidence="5">
    <location>
        <begin position="98"/>
        <end position="118"/>
    </location>
</feature>
<feature type="transmembrane region" description="Helical" evidence="5">
    <location>
        <begin position="462"/>
        <end position="487"/>
    </location>
</feature>
<dbReference type="PANTHER" id="PTHR11827">
    <property type="entry name" value="SOLUTE CARRIER FAMILY 12, CATION COTRANSPORTERS"/>
    <property type="match status" value="1"/>
</dbReference>
<evidence type="ECO:0000256" key="1">
    <source>
        <dbReference type="ARBA" id="ARBA00004141"/>
    </source>
</evidence>
<dbReference type="EMBL" id="OU015569">
    <property type="protein sequence ID" value="CAG5094787.1"/>
    <property type="molecule type" value="Genomic_DNA"/>
</dbReference>
<dbReference type="Gene3D" id="1.20.1740.10">
    <property type="entry name" value="Amino acid/polyamine transporter I"/>
    <property type="match status" value="2"/>
</dbReference>
<reference evidence="8 9" key="1">
    <citation type="submission" date="2021-04" db="EMBL/GenBank/DDBJ databases">
        <authorList>
            <person name="Bliznina A."/>
        </authorList>
    </citation>
    <scope>NUCLEOTIDE SEQUENCE [LARGE SCALE GENOMIC DNA]</scope>
</reference>
<feature type="transmembrane region" description="Helical" evidence="5">
    <location>
        <begin position="590"/>
        <end position="611"/>
    </location>
</feature>
<dbReference type="Pfam" id="PF03522">
    <property type="entry name" value="SLC12"/>
    <property type="match status" value="2"/>
</dbReference>
<feature type="transmembrane region" description="Helical" evidence="5">
    <location>
        <begin position="422"/>
        <end position="442"/>
    </location>
</feature>
<evidence type="ECO:0000313" key="9">
    <source>
        <dbReference type="Proteomes" id="UP001158576"/>
    </source>
</evidence>
<feature type="transmembrane region" description="Helical" evidence="5">
    <location>
        <begin position="231"/>
        <end position="248"/>
    </location>
</feature>
<dbReference type="Proteomes" id="UP001158576">
    <property type="component" value="Chromosome XSR"/>
</dbReference>
<comment type="subcellular location">
    <subcellularLocation>
        <location evidence="1">Membrane</location>
        <topology evidence="1">Multi-pass membrane protein</topology>
    </subcellularLocation>
</comment>
<feature type="transmembrane region" description="Helical" evidence="5">
    <location>
        <begin position="647"/>
        <end position="664"/>
    </location>
</feature>
<sequence>MPTRIQELHEPTALAKSRTFPFYESDLLVDEMEGNNSDRFIVKTTSLELNGDEESLLRQNSQPTVTESTYWTKDKNIPDLLANLDSEKKPVGNRLSTLMGVFFPTMQNIFGVILFIRMSWVVGVCGYPQAFLLVSTCCLTTMLTAISMSAVATNGKISAGGSYYMISRNLGPSFGGSVGILFYLGTTFACAMYILGAVEIITKYIAPSLSLGWGSPGSDGFFTIYFNDCRIYGTIILLLMVTIVYVGVKYVNYSANIFLGVTLISIATIFAGFVKNAAFPSTAQDDLHVCLLGPRLLRQPEDEYCSVYRNDSGSYKPTWIYNQFCPPVNDSTFAKLFENDQHLAPCHDYLKKLELVSRVPIPGAGNSEEWKININSGYMDQGQFVSADLNAFDQSSLNVYKNETAEKELGDKIDQIFIRADMTSSFAILIGIFFPSCTGIMAGSNRSGDLANPAASIPKGTISAILVTSICYLSTVILFGISVDGAVLRDKFGQSLSRSNKLLTAKVVWPHEMVMLIGCLLSTLGAGLQSLTGAPRLLQSIARDGIIPFLRPVAAGKPGSGEPTWAILVTAVICEVGILIAALDAYIAPLATLFFLMCYMFVNVACALQGFLKSPSWRPTWRYYHWGFSCLGAFLCFMLMWMVGWKLVLVVLAIALFLYKYIAYKGAEAEWGDGLRGLYLSVARYALYQMPQTKSLHTKNYRPQILAFCKYDQKSKTISNPDIVKVARDLKAGKGLSMYASVLEGDILDSESTSEVEECKMQLGNLLRQHGCKAFTNILLQKDVPQGMSALMQTSGLGSLKHNSVLISWPKDFDRTSSTTRFNKTLRAANSTGLACMVTKCSSSWPSEPIQKGTIDVWWIIHDGGLIMLVAWLLKKSRTWKGCKIRLFAVAQDSDNSILLEQRLQEHIAGLRIGISQIKVVELNKQDISAYAYQRTVKMDQRNELLTELGVEDIGLVAEEVRAVSAESQNHLEKIVTDNNMTWSPTHNSNRNNAEIIHQLRRVKFDESDYAKTYARMHNARALNNVILDDSDSASLVIINLPAPPSNNTERERTYMMFIEALTMNLERVLLIRGSGKEVITAYG</sequence>
<feature type="domain" description="Amino acid permease/ SLC12A" evidence="6">
    <location>
        <begin position="414"/>
        <end position="705"/>
    </location>
</feature>
<keyword evidence="9" id="KW-1185">Reference proteome</keyword>
<feature type="domain" description="Amino acid permease/ SLC12A" evidence="6">
    <location>
        <begin position="100"/>
        <end position="271"/>
    </location>
</feature>
<keyword evidence="2 5" id="KW-0812">Transmembrane</keyword>
<evidence type="ECO:0000256" key="2">
    <source>
        <dbReference type="ARBA" id="ARBA00022692"/>
    </source>
</evidence>
<evidence type="ECO:0000256" key="5">
    <source>
        <dbReference type="SAM" id="Phobius"/>
    </source>
</evidence>
<dbReference type="InterPro" id="IPR018491">
    <property type="entry name" value="SLC12_C"/>
</dbReference>
<evidence type="ECO:0000313" key="8">
    <source>
        <dbReference type="EMBL" id="CAG5094787.1"/>
    </source>
</evidence>
<evidence type="ECO:0000256" key="3">
    <source>
        <dbReference type="ARBA" id="ARBA00022989"/>
    </source>
</evidence>
<feature type="transmembrane region" description="Helical" evidence="5">
    <location>
        <begin position="623"/>
        <end position="640"/>
    </location>
</feature>
<feature type="transmembrane region" description="Helical" evidence="5">
    <location>
        <begin position="130"/>
        <end position="153"/>
    </location>
</feature>
<protein>
    <submittedName>
        <fullName evidence="8">Oidioi.mRNA.OKI2018_I69.XSR.g13864.t2.cds</fullName>
    </submittedName>
</protein>
<keyword evidence="4 5" id="KW-0472">Membrane</keyword>
<dbReference type="Pfam" id="PF00324">
    <property type="entry name" value="AA_permease"/>
    <property type="match status" value="2"/>
</dbReference>
<feature type="transmembrane region" description="Helical" evidence="5">
    <location>
        <begin position="174"/>
        <end position="198"/>
    </location>
</feature>
<feature type="domain" description="SLC12A transporter C-terminal" evidence="7">
    <location>
        <begin position="721"/>
        <end position="818"/>
    </location>
</feature>
<name>A0ABN7S847_OIKDI</name>
<evidence type="ECO:0000259" key="7">
    <source>
        <dbReference type="Pfam" id="PF03522"/>
    </source>
</evidence>
<accession>A0ABN7S847</accession>
<dbReference type="PANTHER" id="PTHR11827:SF73">
    <property type="entry name" value="KAZACHOC, ISOFORM G"/>
    <property type="match status" value="1"/>
</dbReference>
<feature type="transmembrane region" description="Helical" evidence="5">
    <location>
        <begin position="508"/>
        <end position="528"/>
    </location>
</feature>
<feature type="transmembrane region" description="Helical" evidence="5">
    <location>
        <begin position="565"/>
        <end position="583"/>
    </location>
</feature>
<evidence type="ECO:0000256" key="4">
    <source>
        <dbReference type="ARBA" id="ARBA00023136"/>
    </source>
</evidence>
<dbReference type="InterPro" id="IPR004841">
    <property type="entry name" value="AA-permease/SLC12A_dom"/>
</dbReference>
<dbReference type="InterPro" id="IPR004842">
    <property type="entry name" value="SLC12A_fam"/>
</dbReference>
<feature type="domain" description="SLC12A transporter C-terminal" evidence="7">
    <location>
        <begin position="851"/>
        <end position="1083"/>
    </location>
</feature>
<organism evidence="8 9">
    <name type="scientific">Oikopleura dioica</name>
    <name type="common">Tunicate</name>
    <dbReference type="NCBI Taxonomy" id="34765"/>
    <lineage>
        <taxon>Eukaryota</taxon>
        <taxon>Metazoa</taxon>
        <taxon>Chordata</taxon>
        <taxon>Tunicata</taxon>
        <taxon>Appendicularia</taxon>
        <taxon>Copelata</taxon>
        <taxon>Oikopleuridae</taxon>
        <taxon>Oikopleura</taxon>
    </lineage>
</organism>
<keyword evidence="3 5" id="KW-1133">Transmembrane helix</keyword>
<proteinExistence type="predicted"/>
<evidence type="ECO:0000259" key="6">
    <source>
        <dbReference type="Pfam" id="PF00324"/>
    </source>
</evidence>
<feature type="transmembrane region" description="Helical" evidence="5">
    <location>
        <begin position="254"/>
        <end position="274"/>
    </location>
</feature>